<name>A0A2K3USP3_9DEIO</name>
<evidence type="ECO:0000313" key="2">
    <source>
        <dbReference type="Proteomes" id="UP000236379"/>
    </source>
</evidence>
<organism evidence="1 2">
    <name type="scientific">Deinococcus koreensis</name>
    <dbReference type="NCBI Taxonomy" id="2054903"/>
    <lineage>
        <taxon>Bacteria</taxon>
        <taxon>Thermotogati</taxon>
        <taxon>Deinococcota</taxon>
        <taxon>Deinococci</taxon>
        <taxon>Deinococcales</taxon>
        <taxon>Deinococcaceae</taxon>
        <taxon>Deinococcus</taxon>
    </lineage>
</organism>
<reference evidence="1 2" key="1">
    <citation type="submission" date="2018-01" db="EMBL/GenBank/DDBJ databases">
        <title>Deinococcus koreensis sp. nov., a radiation-resistant bacterium isolated from river water.</title>
        <authorList>
            <person name="Choi A."/>
        </authorList>
    </citation>
    <scope>NUCLEOTIDE SEQUENCE [LARGE SCALE GENOMIC DNA]</scope>
    <source>
        <strain evidence="1 2">SJW1-2</strain>
    </source>
</reference>
<dbReference type="Gene3D" id="1.10.10.10">
    <property type="entry name" value="Winged helix-like DNA-binding domain superfamily/Winged helix DNA-binding domain"/>
    <property type="match status" value="1"/>
</dbReference>
<dbReference type="Proteomes" id="UP000236379">
    <property type="component" value="Unassembled WGS sequence"/>
</dbReference>
<dbReference type="AlphaFoldDB" id="A0A2K3USP3"/>
<dbReference type="SUPFAM" id="SSF46785">
    <property type="entry name" value="Winged helix' DNA-binding domain"/>
    <property type="match status" value="1"/>
</dbReference>
<dbReference type="InterPro" id="IPR036390">
    <property type="entry name" value="WH_DNA-bd_sf"/>
</dbReference>
<keyword evidence="2" id="KW-1185">Reference proteome</keyword>
<comment type="caution">
    <text evidence="1">The sequence shown here is derived from an EMBL/GenBank/DDBJ whole genome shotgun (WGS) entry which is preliminary data.</text>
</comment>
<accession>A0A2K3USP3</accession>
<evidence type="ECO:0000313" key="1">
    <source>
        <dbReference type="EMBL" id="PNY79538.1"/>
    </source>
</evidence>
<dbReference type="EMBL" id="PPPD01000003">
    <property type="protein sequence ID" value="PNY79538.1"/>
    <property type="molecule type" value="Genomic_DNA"/>
</dbReference>
<protein>
    <submittedName>
        <fullName evidence="1">Uncharacterized protein</fullName>
    </submittedName>
</protein>
<gene>
    <name evidence="1" type="ORF">CVO96_19115</name>
</gene>
<proteinExistence type="predicted"/>
<sequence length="229" mass="25613">MQGGGVPGDEVWRVTDPAVVPRLVDGWELRYLAPFMGREVTLSEAARELGVSLPRLHYQARKLCAEGLVRVLRVERRRRHAVKIYRAVADVFFVPFALISSESVAVAMARADLPWRPLFLRSLEQVWREHPGEWGMQLERTDLGAVRATIVPAPGQQGRLTSPEMPAVALGGWVTDLMLDFEDAKALQRDLAALLARYEGRRGSGRYLMQLRLAPLLADPGEVPNVTLR</sequence>
<dbReference type="InterPro" id="IPR036388">
    <property type="entry name" value="WH-like_DNA-bd_sf"/>
</dbReference>